<protein>
    <submittedName>
        <fullName evidence="5">Uncharacterized protein</fullName>
    </submittedName>
</protein>
<dbReference type="GO" id="GO:0006914">
    <property type="term" value="P:autophagy"/>
    <property type="evidence" value="ECO:0007669"/>
    <property type="project" value="UniProtKB-KW"/>
</dbReference>
<dbReference type="RefSeq" id="XP_009065720.1">
    <property type="nucleotide sequence ID" value="XM_009067472.1"/>
</dbReference>
<dbReference type="Pfam" id="PF21032">
    <property type="entry name" value="PROPPIN"/>
    <property type="match status" value="1"/>
</dbReference>
<keyword evidence="1" id="KW-0853">WD repeat</keyword>
<reference evidence="5 6" key="1">
    <citation type="journal article" date="2013" name="Nature">
        <title>Insights into bilaterian evolution from three spiralian genomes.</title>
        <authorList>
            <person name="Simakov O."/>
            <person name="Marletaz F."/>
            <person name="Cho S.J."/>
            <person name="Edsinger-Gonzales E."/>
            <person name="Havlak P."/>
            <person name="Hellsten U."/>
            <person name="Kuo D.H."/>
            <person name="Larsson T."/>
            <person name="Lv J."/>
            <person name="Arendt D."/>
            <person name="Savage R."/>
            <person name="Osoegawa K."/>
            <person name="de Jong P."/>
            <person name="Grimwood J."/>
            <person name="Chapman J.A."/>
            <person name="Shapiro H."/>
            <person name="Aerts A."/>
            <person name="Otillar R.P."/>
            <person name="Terry A.Y."/>
            <person name="Boore J.L."/>
            <person name="Grigoriev I.V."/>
            <person name="Lindberg D.R."/>
            <person name="Seaver E.C."/>
            <person name="Weisblat D.A."/>
            <person name="Putnam N.H."/>
            <person name="Rokhsar D.S."/>
        </authorList>
    </citation>
    <scope>NUCLEOTIDE SEQUENCE [LARGE SCALE GENOMIC DNA]</scope>
</reference>
<dbReference type="OMA" id="PTICHLK"/>
<dbReference type="KEGG" id="lgi:LOTGIDRAFT_176956"/>
<evidence type="ECO:0000256" key="2">
    <source>
        <dbReference type="ARBA" id="ARBA00022737"/>
    </source>
</evidence>
<dbReference type="InterPro" id="IPR001680">
    <property type="entry name" value="WD40_rpt"/>
</dbReference>
<gene>
    <name evidence="5" type="ORF">LOTGIDRAFT_176956</name>
</gene>
<feature type="non-terminal residue" evidence="5">
    <location>
        <position position="1"/>
    </location>
</feature>
<keyword evidence="3" id="KW-0072">Autophagy</keyword>
<keyword evidence="2" id="KW-0677">Repeat</keyword>
<dbReference type="STRING" id="225164.V3ZHC5"/>
<evidence type="ECO:0000256" key="3">
    <source>
        <dbReference type="ARBA" id="ARBA00023006"/>
    </source>
</evidence>
<evidence type="ECO:0000256" key="4">
    <source>
        <dbReference type="ARBA" id="ARBA00025740"/>
    </source>
</evidence>
<dbReference type="SUPFAM" id="SSF50978">
    <property type="entry name" value="WD40 repeat-like"/>
    <property type="match status" value="1"/>
</dbReference>
<dbReference type="AlphaFoldDB" id="V3ZHC5"/>
<dbReference type="Gene3D" id="2.130.10.10">
    <property type="entry name" value="YVTN repeat-like/Quinoprotein amine dehydrogenase"/>
    <property type="match status" value="1"/>
</dbReference>
<organism evidence="5 6">
    <name type="scientific">Lottia gigantea</name>
    <name type="common">Giant owl limpet</name>
    <dbReference type="NCBI Taxonomy" id="225164"/>
    <lineage>
        <taxon>Eukaryota</taxon>
        <taxon>Metazoa</taxon>
        <taxon>Spiralia</taxon>
        <taxon>Lophotrochozoa</taxon>
        <taxon>Mollusca</taxon>
        <taxon>Gastropoda</taxon>
        <taxon>Patellogastropoda</taxon>
        <taxon>Lottioidea</taxon>
        <taxon>Lottiidae</taxon>
        <taxon>Lottia</taxon>
    </lineage>
</organism>
<dbReference type="GeneID" id="20244103"/>
<dbReference type="GO" id="GO:0005737">
    <property type="term" value="C:cytoplasm"/>
    <property type="evidence" value="ECO:0007669"/>
    <property type="project" value="UniProtKB-ARBA"/>
</dbReference>
<comment type="similarity">
    <text evidence="4">Belongs to the WD repeat PROPPIN family.</text>
</comment>
<sequence>RLIVCLEESLYIHNIRDMKVLHTIRDTPPNPTGLCALAISNDNCFLAYPGSNQIGEVQIFDTINLRAVTMIPAHDGPLAALSFSHQGNKLVTASEKGTVIRVFSIPDGQKLFELEEE</sequence>
<keyword evidence="6" id="KW-1185">Reference proteome</keyword>
<evidence type="ECO:0000313" key="5">
    <source>
        <dbReference type="EMBL" id="ESO83592.1"/>
    </source>
</evidence>
<dbReference type="SMART" id="SM00320">
    <property type="entry name" value="WD40"/>
    <property type="match status" value="1"/>
</dbReference>
<dbReference type="Proteomes" id="UP000030746">
    <property type="component" value="Unassembled WGS sequence"/>
</dbReference>
<dbReference type="EMBL" id="KB203633">
    <property type="protein sequence ID" value="ESO83592.1"/>
    <property type="molecule type" value="Genomic_DNA"/>
</dbReference>
<dbReference type="InterPro" id="IPR015943">
    <property type="entry name" value="WD40/YVTN_repeat-like_dom_sf"/>
</dbReference>
<dbReference type="OrthoDB" id="1667587at2759"/>
<dbReference type="PANTHER" id="PTHR11227">
    <property type="entry name" value="WD-REPEAT PROTEIN INTERACTING WITH PHOSPHOINOSIDES WIPI -RELATED"/>
    <property type="match status" value="1"/>
</dbReference>
<proteinExistence type="inferred from homology"/>
<accession>V3ZHC5</accession>
<dbReference type="InterPro" id="IPR048720">
    <property type="entry name" value="PROPPIN"/>
</dbReference>
<evidence type="ECO:0000313" key="6">
    <source>
        <dbReference type="Proteomes" id="UP000030746"/>
    </source>
</evidence>
<dbReference type="CTD" id="20244103"/>
<evidence type="ECO:0000256" key="1">
    <source>
        <dbReference type="ARBA" id="ARBA00022574"/>
    </source>
</evidence>
<dbReference type="InterPro" id="IPR036322">
    <property type="entry name" value="WD40_repeat_dom_sf"/>
</dbReference>
<name>V3ZHC5_LOTGI</name>